<feature type="transmembrane region" description="Helical" evidence="1">
    <location>
        <begin position="85"/>
        <end position="106"/>
    </location>
</feature>
<reference evidence="2 3" key="1">
    <citation type="submission" date="2014-04" db="EMBL/GenBank/DDBJ databases">
        <title>Genome assembly of Hyalangium minutum DSM 14724.</title>
        <authorList>
            <person name="Sharma G."/>
            <person name="Subramanian S."/>
        </authorList>
    </citation>
    <scope>NUCLEOTIDE SEQUENCE [LARGE SCALE GENOMIC DNA]</scope>
    <source>
        <strain evidence="2 3">DSM 14724</strain>
    </source>
</reference>
<dbReference type="STRING" id="394096.DB31_7887"/>
<feature type="transmembrane region" description="Helical" evidence="1">
    <location>
        <begin position="60"/>
        <end position="78"/>
    </location>
</feature>
<sequence>MTPVETPAPAGRTDAGTDWFGAVVALSAWGMLFAALAFSVGYLRMRDPWPLAGMPPLPRILPAVSVGLLGVAAALLHLSGRGAKALPWAGGALGALVASLAVQGLVMSTLWSAGLKLPQGGAYASVVYGLGAVHGAHVVAGGVGLVRELVRGLRGVEVRGALRLWALYGAFLTVTGLILFAAVYLP</sequence>
<dbReference type="GO" id="GO:0004129">
    <property type="term" value="F:cytochrome-c oxidase activity"/>
    <property type="evidence" value="ECO:0007669"/>
    <property type="project" value="InterPro"/>
</dbReference>
<keyword evidence="1" id="KW-0472">Membrane</keyword>
<accession>A0A085WLT7</accession>
<keyword evidence="1" id="KW-0812">Transmembrane</keyword>
<protein>
    <submittedName>
        <fullName evidence="2">Cytochrome c oxidase polypeptide III</fullName>
    </submittedName>
</protein>
<keyword evidence="1" id="KW-1133">Transmembrane helix</keyword>
<dbReference type="GO" id="GO:0022904">
    <property type="term" value="P:respiratory electron transport chain"/>
    <property type="evidence" value="ECO:0007669"/>
    <property type="project" value="InterPro"/>
</dbReference>
<dbReference type="AlphaFoldDB" id="A0A085WLT7"/>
<dbReference type="Gene3D" id="1.20.120.80">
    <property type="entry name" value="Cytochrome c oxidase, subunit III, four-helix bundle"/>
    <property type="match status" value="1"/>
</dbReference>
<dbReference type="GO" id="GO:0016020">
    <property type="term" value="C:membrane"/>
    <property type="evidence" value="ECO:0007669"/>
    <property type="project" value="InterPro"/>
</dbReference>
<proteinExistence type="predicted"/>
<evidence type="ECO:0000256" key="1">
    <source>
        <dbReference type="SAM" id="Phobius"/>
    </source>
</evidence>
<dbReference type="InterPro" id="IPR013833">
    <property type="entry name" value="Cyt_c_oxidase_su3_a-hlx"/>
</dbReference>
<organism evidence="2 3">
    <name type="scientific">Hyalangium minutum</name>
    <dbReference type="NCBI Taxonomy" id="394096"/>
    <lineage>
        <taxon>Bacteria</taxon>
        <taxon>Pseudomonadati</taxon>
        <taxon>Myxococcota</taxon>
        <taxon>Myxococcia</taxon>
        <taxon>Myxococcales</taxon>
        <taxon>Cystobacterineae</taxon>
        <taxon>Archangiaceae</taxon>
        <taxon>Hyalangium</taxon>
    </lineage>
</organism>
<evidence type="ECO:0000313" key="2">
    <source>
        <dbReference type="EMBL" id="KFE68650.1"/>
    </source>
</evidence>
<feature type="transmembrane region" description="Helical" evidence="1">
    <location>
        <begin position="19"/>
        <end position="40"/>
    </location>
</feature>
<feature type="transmembrane region" description="Helical" evidence="1">
    <location>
        <begin position="162"/>
        <end position="185"/>
    </location>
</feature>
<dbReference type="OrthoDB" id="10019022at2"/>
<dbReference type="SUPFAM" id="SSF81452">
    <property type="entry name" value="Cytochrome c oxidase subunit III-like"/>
    <property type="match status" value="1"/>
</dbReference>
<comment type="caution">
    <text evidence="2">The sequence shown here is derived from an EMBL/GenBank/DDBJ whole genome shotgun (WGS) entry which is preliminary data.</text>
</comment>
<dbReference type="InterPro" id="IPR035973">
    <property type="entry name" value="Cyt_c_oxidase_su3-like_sf"/>
</dbReference>
<name>A0A085WLT7_9BACT</name>
<dbReference type="RefSeq" id="WP_044189591.1">
    <property type="nucleotide sequence ID" value="NZ_JMCB01000006.1"/>
</dbReference>
<keyword evidence="3" id="KW-1185">Reference proteome</keyword>
<dbReference type="EMBL" id="JMCB01000006">
    <property type="protein sequence ID" value="KFE68650.1"/>
    <property type="molecule type" value="Genomic_DNA"/>
</dbReference>
<feature type="transmembrane region" description="Helical" evidence="1">
    <location>
        <begin position="126"/>
        <end position="150"/>
    </location>
</feature>
<dbReference type="Proteomes" id="UP000028725">
    <property type="component" value="Unassembled WGS sequence"/>
</dbReference>
<gene>
    <name evidence="2" type="ORF">DB31_7887</name>
</gene>
<evidence type="ECO:0000313" key="3">
    <source>
        <dbReference type="Proteomes" id="UP000028725"/>
    </source>
</evidence>